<dbReference type="GO" id="GO:0003682">
    <property type="term" value="F:chromatin binding"/>
    <property type="evidence" value="ECO:0007669"/>
    <property type="project" value="TreeGrafter"/>
</dbReference>
<dbReference type="PROSITE" id="PS51293">
    <property type="entry name" value="SANT"/>
    <property type="match status" value="1"/>
</dbReference>
<evidence type="ECO:0000259" key="1">
    <source>
        <dbReference type="PROSITE" id="PS50090"/>
    </source>
</evidence>
<dbReference type="GO" id="GO:0003713">
    <property type="term" value="F:transcription coactivator activity"/>
    <property type="evidence" value="ECO:0007669"/>
    <property type="project" value="TreeGrafter"/>
</dbReference>
<feature type="domain" description="SANT" evidence="2">
    <location>
        <begin position="90"/>
        <end position="142"/>
    </location>
</feature>
<dbReference type="AlphaFoldDB" id="A9BL98"/>
<protein>
    <submittedName>
        <fullName evidence="3">Uncharacterized protein</fullName>
    </submittedName>
</protein>
<feature type="domain" description="Myb-like" evidence="1">
    <location>
        <begin position="95"/>
        <end position="138"/>
    </location>
</feature>
<dbReference type="PROSITE" id="PS50090">
    <property type="entry name" value="MYB_LIKE"/>
    <property type="match status" value="1"/>
</dbReference>
<sequence length="428" mass="52416">MKNFFGKKYSLKNKKTPVKNIKPENFNNFFKKKTGYFNNLSKQIKKKIFKNCIICRDYFFDWEENHSFAQEDFHRNDHPSKLICPKFFPMYCFDWCHEEENQFLKAVFLFGFSNWNMVSLLMGTKTPSECEGHFFKFYGELGLKNKKKSWRISPFGCFSSHFLKKWQEFLPICNLKIEKKSGWLPQRCEFLNELEENFEGNFNDFYQKHKKKFELKILDRNFFFSKYNRKIFFRELRKKTICYGNFSFEPSFDETPFDDSFFTLIQKIKRGKKEKNSITFKKPDRFLKKTRRSSFYGWVINYNHESKYLFEYFCAFNSFIFREKPAKNEFFFKYLFLNKNFENFVHPKLFLEKSILTGKEKIICCYAGLDPFQFLLYKTGIIFANFFFYFSKFKFFLKYLPETKISFIFFERFFLDYIKIVNINFLKS</sequence>
<dbReference type="InterPro" id="IPR001005">
    <property type="entry name" value="SANT/Myb"/>
</dbReference>
<evidence type="ECO:0000313" key="4">
    <source>
        <dbReference type="Proteomes" id="UP000243127"/>
    </source>
</evidence>
<dbReference type="InterPro" id="IPR009057">
    <property type="entry name" value="Homeodomain-like_sf"/>
</dbReference>
<name>A9BL98_HEMAN</name>
<dbReference type="RefSeq" id="XP_001712606.1">
    <property type="nucleotide sequence ID" value="XM_001712554.1"/>
</dbReference>
<dbReference type="InterPro" id="IPR017884">
    <property type="entry name" value="SANT_dom"/>
</dbReference>
<dbReference type="Proteomes" id="UP000243127">
    <property type="component" value="Nucleomorph 3"/>
</dbReference>
<organism evidence="3 4">
    <name type="scientific">Hemiselmis andersenii</name>
    <name type="common">Cryptophyte alga</name>
    <dbReference type="NCBI Taxonomy" id="464988"/>
    <lineage>
        <taxon>Eukaryota</taxon>
        <taxon>Cryptophyceae</taxon>
        <taxon>Cryptomonadales</taxon>
        <taxon>Hemiselmidaceae</taxon>
        <taxon>Hemiselmis</taxon>
    </lineage>
</organism>
<dbReference type="PANTHER" id="PTHR12374:SF20">
    <property type="entry name" value="TRANSCRIPTIONAL ADAPTER 2-ALPHA"/>
    <property type="match status" value="1"/>
</dbReference>
<dbReference type="PANTHER" id="PTHR12374">
    <property type="entry name" value="TRANSCRIPTIONAL ADAPTOR 2 ADA2 -RELATED"/>
    <property type="match status" value="1"/>
</dbReference>
<dbReference type="GO" id="GO:0006338">
    <property type="term" value="P:chromatin remodeling"/>
    <property type="evidence" value="ECO:0007669"/>
    <property type="project" value="TreeGrafter"/>
</dbReference>
<geneLocation type="nucleomorph" evidence="3"/>
<proteinExistence type="predicted"/>
<dbReference type="SMART" id="SM00717">
    <property type="entry name" value="SANT"/>
    <property type="match status" value="1"/>
</dbReference>
<dbReference type="Pfam" id="PF00249">
    <property type="entry name" value="Myb_DNA-binding"/>
    <property type="match status" value="1"/>
</dbReference>
<keyword evidence="3" id="KW-0542">Nucleomorph</keyword>
<dbReference type="Gene3D" id="1.10.10.60">
    <property type="entry name" value="Homeodomain-like"/>
    <property type="match status" value="1"/>
</dbReference>
<dbReference type="GO" id="GO:0006357">
    <property type="term" value="P:regulation of transcription by RNA polymerase II"/>
    <property type="evidence" value="ECO:0007669"/>
    <property type="project" value="TreeGrafter"/>
</dbReference>
<dbReference type="SUPFAM" id="SSF46689">
    <property type="entry name" value="Homeodomain-like"/>
    <property type="match status" value="1"/>
</dbReference>
<accession>A9BL98</accession>
<gene>
    <name evidence="3" type="ORF">HAN_3g479</name>
</gene>
<dbReference type="EMBL" id="CP000883">
    <property type="protein sequence ID" value="ABW98281.1"/>
    <property type="molecule type" value="Genomic_DNA"/>
</dbReference>
<evidence type="ECO:0000259" key="2">
    <source>
        <dbReference type="PROSITE" id="PS51293"/>
    </source>
</evidence>
<dbReference type="CDD" id="cd00167">
    <property type="entry name" value="SANT"/>
    <property type="match status" value="1"/>
</dbReference>
<dbReference type="GeneID" id="5739403"/>
<reference evidence="3 4" key="1">
    <citation type="journal article" date="2007" name="Proc. Natl. Acad. Sci. U.S.A.">
        <title>Nucleomorph genome of Hemiselmis andersenii reveals complete intron loss and compaction as a driver of protein structure and function.</title>
        <authorList>
            <person name="Lane C.E."/>
            <person name="van den Heuvel K."/>
            <person name="Kozera C."/>
            <person name="Curtis B.A."/>
            <person name="Parsons B.J."/>
            <person name="Bowman S."/>
            <person name="Archibald J.M."/>
        </authorList>
    </citation>
    <scope>NUCLEOTIDE SEQUENCE [LARGE SCALE GENOMIC DNA]</scope>
    <source>
        <strain evidence="3 4">CCMP644</strain>
    </source>
</reference>
<dbReference type="GO" id="GO:0005634">
    <property type="term" value="C:nucleus"/>
    <property type="evidence" value="ECO:0007669"/>
    <property type="project" value="TreeGrafter"/>
</dbReference>
<evidence type="ECO:0000313" key="3">
    <source>
        <dbReference type="EMBL" id="ABW98281.1"/>
    </source>
</evidence>